<dbReference type="RefSeq" id="XP_003885513.1">
    <property type="nucleotide sequence ID" value="XM_003885464.1"/>
</dbReference>
<dbReference type="AlphaFoldDB" id="F0VP39"/>
<feature type="compositionally biased region" description="Basic and acidic residues" evidence="2">
    <location>
        <begin position="609"/>
        <end position="619"/>
    </location>
</feature>
<feature type="region of interest" description="Disordered" evidence="2">
    <location>
        <begin position="1079"/>
        <end position="1202"/>
    </location>
</feature>
<feature type="compositionally biased region" description="Basic and acidic residues" evidence="2">
    <location>
        <begin position="830"/>
        <end position="844"/>
    </location>
</feature>
<feature type="compositionally biased region" description="Basic and acidic residues" evidence="2">
    <location>
        <begin position="1082"/>
        <end position="1091"/>
    </location>
</feature>
<feature type="region of interest" description="Disordered" evidence="2">
    <location>
        <begin position="562"/>
        <end position="660"/>
    </location>
</feature>
<feature type="compositionally biased region" description="Low complexity" evidence="2">
    <location>
        <begin position="163"/>
        <end position="179"/>
    </location>
</feature>
<evidence type="ECO:0000313" key="4">
    <source>
        <dbReference type="EMBL" id="CEL70221.1"/>
    </source>
</evidence>
<gene>
    <name evidence="4" type="ORF">BN1204_059090</name>
    <name evidence="3" type="ORF">NCLIV_059090</name>
</gene>
<feature type="region of interest" description="Disordered" evidence="2">
    <location>
        <begin position="717"/>
        <end position="756"/>
    </location>
</feature>
<keyword evidence="5" id="KW-1185">Reference proteome</keyword>
<reference evidence="3" key="1">
    <citation type="submission" date="2011-02" db="EMBL/GenBank/DDBJ databases">
        <authorList>
            <person name="Aslett M."/>
        </authorList>
    </citation>
    <scope>NUCLEOTIDE SEQUENCE</scope>
    <source>
        <strain evidence="3">Liverpool</strain>
    </source>
</reference>
<feature type="coiled-coil region" evidence="1">
    <location>
        <begin position="495"/>
        <end position="522"/>
    </location>
</feature>
<keyword evidence="1" id="KW-0175">Coiled coil</keyword>
<feature type="compositionally biased region" description="Low complexity" evidence="2">
    <location>
        <begin position="53"/>
        <end position="75"/>
    </location>
</feature>
<dbReference type="VEuPathDB" id="ToxoDB:NCLIV_059090"/>
<accession>F0VP39</accession>
<reference evidence="4" key="4">
    <citation type="journal article" date="2015" name="PLoS ONE">
        <title>Comprehensive Evaluation of Toxoplasma gondii VEG and Neospora caninum LIV Genomes with Tachyzoite Stage Transcriptome and Proteome Defines Novel Transcript Features.</title>
        <authorList>
            <person name="Ramaprasad A."/>
            <person name="Mourier T."/>
            <person name="Naeem R."/>
            <person name="Malas T.B."/>
            <person name="Moussa E."/>
            <person name="Panigrahi A."/>
            <person name="Vermont S.J."/>
            <person name="Otto T.D."/>
            <person name="Wastling J."/>
            <person name="Pain A."/>
        </authorList>
    </citation>
    <scope>NUCLEOTIDE SEQUENCE</scope>
    <source>
        <strain evidence="4">Liverpool</strain>
    </source>
</reference>
<proteinExistence type="predicted"/>
<feature type="region of interest" description="Disordered" evidence="2">
    <location>
        <begin position="1"/>
        <end position="217"/>
    </location>
</feature>
<dbReference type="Proteomes" id="UP000007494">
    <property type="component" value="Chromosome XI"/>
</dbReference>
<evidence type="ECO:0000256" key="1">
    <source>
        <dbReference type="SAM" id="Coils"/>
    </source>
</evidence>
<reference evidence="5" key="3">
    <citation type="journal article" date="2012" name="PLoS Pathog.">
        <title>Comparative genomics of the apicomplexan parasites Toxoplasma gondii and Neospora caninum: Coccidia differing in host range and transmission strategy.</title>
        <authorList>
            <person name="Reid A.J."/>
            <person name="Vermont S.J."/>
            <person name="Cotton J.A."/>
            <person name="Harris D."/>
            <person name="Hill-Cawthorne G.A."/>
            <person name="Konen-Waisman S."/>
            <person name="Latham S.M."/>
            <person name="Mourier T."/>
            <person name="Norton R."/>
            <person name="Quail M.A."/>
            <person name="Sanders M."/>
            <person name="Shanmugam D."/>
            <person name="Sohal A."/>
            <person name="Wasmuth J.D."/>
            <person name="Brunk B."/>
            <person name="Grigg M.E."/>
            <person name="Howard J.C."/>
            <person name="Parkinson J."/>
            <person name="Roos D.S."/>
            <person name="Trees A.J."/>
            <person name="Berriman M."/>
            <person name="Pain A."/>
            <person name="Wastling J.M."/>
        </authorList>
    </citation>
    <scope>NUCLEOTIDE SEQUENCE [LARGE SCALE GENOMIC DNA]</scope>
    <source>
        <strain evidence="5">Liverpool</strain>
    </source>
</reference>
<dbReference type="EMBL" id="LN714486">
    <property type="protein sequence ID" value="CEL70221.1"/>
    <property type="molecule type" value="Genomic_DNA"/>
</dbReference>
<feature type="region of interest" description="Disordered" evidence="2">
    <location>
        <begin position="783"/>
        <end position="1052"/>
    </location>
</feature>
<dbReference type="InParanoid" id="F0VP39"/>
<dbReference type="OMA" id="HEAEFWF"/>
<feature type="compositionally biased region" description="Basic and acidic residues" evidence="2">
    <location>
        <begin position="865"/>
        <end position="888"/>
    </location>
</feature>
<feature type="region of interest" description="Disordered" evidence="2">
    <location>
        <begin position="360"/>
        <end position="381"/>
    </location>
</feature>
<dbReference type="eggNOG" id="ENOG502SGSB">
    <property type="taxonomic scope" value="Eukaryota"/>
</dbReference>
<organism evidence="3 5">
    <name type="scientific">Neospora caninum (strain Liverpool)</name>
    <dbReference type="NCBI Taxonomy" id="572307"/>
    <lineage>
        <taxon>Eukaryota</taxon>
        <taxon>Sar</taxon>
        <taxon>Alveolata</taxon>
        <taxon>Apicomplexa</taxon>
        <taxon>Conoidasida</taxon>
        <taxon>Coccidia</taxon>
        <taxon>Eucoccidiorida</taxon>
        <taxon>Eimeriorina</taxon>
        <taxon>Sarcocystidae</taxon>
        <taxon>Neospora</taxon>
    </lineage>
</organism>
<dbReference type="EMBL" id="FR823392">
    <property type="protein sequence ID" value="CBZ55485.1"/>
    <property type="molecule type" value="Genomic_DNA"/>
</dbReference>
<feature type="compositionally biased region" description="Polar residues" evidence="2">
    <location>
        <begin position="143"/>
        <end position="153"/>
    </location>
</feature>
<feature type="compositionally biased region" description="Low complexity" evidence="2">
    <location>
        <begin position="939"/>
        <end position="960"/>
    </location>
</feature>
<dbReference type="GeneID" id="13440898"/>
<reference evidence="3" key="2">
    <citation type="submission" date="2011-03" db="EMBL/GenBank/DDBJ databases">
        <title>Comparative genomics and transcriptomics of Neospora caninum and Toxoplasma gondii.</title>
        <authorList>
            <person name="Reid A.J."/>
            <person name="Sohal A."/>
            <person name="Harris D."/>
            <person name="Quail M."/>
            <person name="Sanders M."/>
            <person name="Berriman M."/>
            <person name="Wastling J.M."/>
            <person name="Pain A."/>
        </authorList>
    </citation>
    <scope>NUCLEOTIDE SEQUENCE</scope>
    <source>
        <strain evidence="3">Liverpool</strain>
    </source>
</reference>
<feature type="compositionally biased region" description="Basic and acidic residues" evidence="2">
    <location>
        <begin position="1115"/>
        <end position="1169"/>
    </location>
</feature>
<sequence length="1202" mass="126457">MARGKGGAASSQRRSGSRNPKRSTTHRADASPPKGPSPPAAAVDAPEKGQLDASVCSTSSSFSSADSLVSAPSHSASVLAPASGPEAGTRPNPPAVSGGLATEAKPAESNASASTEHHASSPPTEKPSPSPPEASTVSPPGDPSTSAKQQDTASPDVLSESVPPKASAPQPGPSSSPAVPEEDPTRSPGISSAVAAEKSGSTSPLPEVVQESRSASAFCQSDDEEMASLGARGAAVTQRLASFDREQTYAAAVDLFPTAYSFSPSFPGNNASNALATQSFPPPVLPDCVLESDTASLFENVDDETNVEALRKRLHEAEFWFKKLRGDLFLWMEKAVSLQARLGDAAKVQASQAFAVQELRREKRTAERQTQKERDSSRRERETLLQEIAALKQDINQLKSRAAGADAAVRAAARVAAETNDERSASGEAGDTTGHEGRAADKAAVVSLTASVAALKTERDGLIGELYYERRKHQEVAEALEQAKHVCESEHVPNLEKLRASLDASEAERHEIQSQLIQYKIKYAESAFEELGARQQAMQQGIQHMHTVQQMRSLQLEVASLTSPRGLRSASPRGDREPGGTLSRHNSPRGSEESHSFLSRVCAALSPRGPRETRGHHDSAPASPRAPPSPRPTDLAHGGEVDGAFVPSPIRSAGGRGSADIEGGAASLVVQAPWLAGSVIRSPRGPLGPAGGSGPGPQGLAGAFAAVAPLASPRVSVDDDVLPSLSPRNLLDQGGAGVSPPSRSPSCGLVQNPDLEDQVLPLTSRMSGVPKVPPLRLGDFQERLRDAGPSSPGGVFNSSRGFYGEGGGEGKGLPMERHEHLQHASSWVPDTDKGKGHGHEKGWKETVTGTTRKWFGKLNRLTSRRTGEDEKKHHPPEEGTKRTEESRNLHTVSEAAMGAEFGARDPRMGDRARGHGRQSEAEPGKRRVGRSASAAEYFSSGSSSRSSCVSSLVSQDSSLDSDSRRSSMGARSRIQSFDLARPNQPEALSVETVAGASRDCPGAESGENASQSQRQASRSAGEGASSSRLAKSGSAAAQKGEKETGDLASLLPRTRGMSLKGLARWGSSGGSLSALWGSALAGKEEAREAGDRSPASAHKAPAGENAEGSSPRAGGMKERSESRQEREQKSAARTPEDGERDAEHVRGRRREREGARSGDRGKGRDDTEASVHTLNGEEVSEKNTKIALGRRTTDPIEWLSDE</sequence>
<feature type="compositionally biased region" description="Basic and acidic residues" evidence="2">
    <location>
        <begin position="902"/>
        <end position="925"/>
    </location>
</feature>
<evidence type="ECO:0000313" key="5">
    <source>
        <dbReference type="Proteomes" id="UP000007494"/>
    </source>
</evidence>
<feature type="region of interest" description="Disordered" evidence="2">
    <location>
        <begin position="417"/>
        <end position="438"/>
    </location>
</feature>
<dbReference type="OrthoDB" id="354965at2759"/>
<evidence type="ECO:0000313" key="3">
    <source>
        <dbReference type="EMBL" id="CBZ55485.1"/>
    </source>
</evidence>
<feature type="compositionally biased region" description="Basic residues" evidence="2">
    <location>
        <begin position="15"/>
        <end position="25"/>
    </location>
</feature>
<protein>
    <submittedName>
        <fullName evidence="3">Uncharacterized protein</fullName>
    </submittedName>
</protein>
<name>F0VP39_NEOCL</name>
<evidence type="ECO:0000256" key="2">
    <source>
        <dbReference type="SAM" id="MobiDB-lite"/>
    </source>
</evidence>
<feature type="compositionally biased region" description="Low complexity" evidence="2">
    <location>
        <begin position="1009"/>
        <end position="1030"/>
    </location>
</feature>